<accession>A0A3N6W6Y2</accession>
<protein>
    <submittedName>
        <fullName evidence="1">DUF192 domain-containing protein</fullName>
    </submittedName>
</protein>
<dbReference type="Pfam" id="PF02643">
    <property type="entry name" value="DUF192"/>
    <property type="match status" value="1"/>
</dbReference>
<organism evidence="1 2">
    <name type="scientific">Aeromicrobium camelliae</name>
    <dbReference type="NCBI Taxonomy" id="1538144"/>
    <lineage>
        <taxon>Bacteria</taxon>
        <taxon>Bacillati</taxon>
        <taxon>Actinomycetota</taxon>
        <taxon>Actinomycetes</taxon>
        <taxon>Propionibacteriales</taxon>
        <taxon>Nocardioidaceae</taxon>
        <taxon>Aeromicrobium</taxon>
    </lineage>
</organism>
<sequence length="111" mass="12217">MTRLIVDGRDVAPVEIADTARSRRRGLLGRDGIDGALWLRPCRHVHGLRMRFDLDIAHVTRSGHVIAVDVLRRNRLGSFQRGTASIIEAERGAFEQWGLVAGSHVAAEPAS</sequence>
<dbReference type="Proteomes" id="UP000275225">
    <property type="component" value="Unassembled WGS sequence"/>
</dbReference>
<dbReference type="Gene3D" id="2.60.120.1140">
    <property type="entry name" value="Protein of unknown function DUF192"/>
    <property type="match status" value="1"/>
</dbReference>
<dbReference type="InterPro" id="IPR003795">
    <property type="entry name" value="DUF192"/>
</dbReference>
<dbReference type="OrthoDB" id="3177228at2"/>
<evidence type="ECO:0000313" key="2">
    <source>
        <dbReference type="Proteomes" id="UP000275225"/>
    </source>
</evidence>
<comment type="caution">
    <text evidence="1">The sequence shown here is derived from an EMBL/GenBank/DDBJ whole genome shotgun (WGS) entry which is preliminary data.</text>
</comment>
<reference evidence="1 2" key="1">
    <citation type="submission" date="2018-11" db="EMBL/GenBank/DDBJ databases">
        <authorList>
            <person name="Li F."/>
        </authorList>
    </citation>
    <scope>NUCLEOTIDE SEQUENCE [LARGE SCALE GENOMIC DNA]</scope>
    <source>
        <strain evidence="1 2">YS17T</strain>
    </source>
</reference>
<dbReference type="RefSeq" id="WP_124237078.1">
    <property type="nucleotide sequence ID" value="NZ_JBHUFI010000007.1"/>
</dbReference>
<dbReference type="EMBL" id="RQJX01000013">
    <property type="protein sequence ID" value="RQN03269.1"/>
    <property type="molecule type" value="Genomic_DNA"/>
</dbReference>
<dbReference type="AlphaFoldDB" id="A0A3N6W6Y2"/>
<dbReference type="InterPro" id="IPR038695">
    <property type="entry name" value="Saro_0823-like_sf"/>
</dbReference>
<evidence type="ECO:0000313" key="1">
    <source>
        <dbReference type="EMBL" id="RQN03269.1"/>
    </source>
</evidence>
<proteinExistence type="predicted"/>
<name>A0A3N6W6Y2_9ACTN</name>
<gene>
    <name evidence="1" type="ORF">EHW97_10255</name>
</gene>
<keyword evidence="2" id="KW-1185">Reference proteome</keyword>